<feature type="region of interest" description="Disordered" evidence="2">
    <location>
        <begin position="66"/>
        <end position="85"/>
    </location>
</feature>
<feature type="region of interest" description="Disordered" evidence="2">
    <location>
        <begin position="406"/>
        <end position="443"/>
    </location>
</feature>
<feature type="coiled-coil region" evidence="1">
    <location>
        <begin position="447"/>
        <end position="488"/>
    </location>
</feature>
<dbReference type="GO" id="GO:0098998">
    <property type="term" value="C:extrinsic component of postsynaptic early endosome membrane"/>
    <property type="evidence" value="ECO:0007669"/>
    <property type="project" value="TreeGrafter"/>
</dbReference>
<evidence type="ECO:0000313" key="3">
    <source>
        <dbReference type="EMBL" id="EGT40142.1"/>
    </source>
</evidence>
<dbReference type="GO" id="GO:1905244">
    <property type="term" value="P:regulation of modification of synaptic structure"/>
    <property type="evidence" value="ECO:0007669"/>
    <property type="project" value="TreeGrafter"/>
</dbReference>
<dbReference type="HOGENOM" id="CLU_530222_0_0_1"/>
<gene>
    <name evidence="3" type="ORF">CAEBREN_01416</name>
</gene>
<keyword evidence="1" id="KW-0175">Coiled coil</keyword>
<proteinExistence type="predicted"/>
<reference evidence="4" key="1">
    <citation type="submission" date="2011-07" db="EMBL/GenBank/DDBJ databases">
        <authorList>
            <consortium name="Caenorhabditis brenneri Sequencing and Analysis Consortium"/>
            <person name="Wilson R.K."/>
        </authorList>
    </citation>
    <scope>NUCLEOTIDE SEQUENCE [LARGE SCALE GENOMIC DNA]</scope>
    <source>
        <strain evidence="4">PB2801</strain>
    </source>
</reference>
<feature type="region of interest" description="Disordered" evidence="2">
    <location>
        <begin position="36"/>
        <end position="55"/>
    </location>
</feature>
<evidence type="ECO:0000256" key="2">
    <source>
        <dbReference type="SAM" id="MobiDB-lite"/>
    </source>
</evidence>
<feature type="compositionally biased region" description="Basic and acidic residues" evidence="2">
    <location>
        <begin position="72"/>
        <end position="85"/>
    </location>
</feature>
<dbReference type="EMBL" id="GL379982">
    <property type="protein sequence ID" value="EGT40142.1"/>
    <property type="molecule type" value="Genomic_DNA"/>
</dbReference>
<dbReference type="PANTHER" id="PTHR18978">
    <property type="entry name" value="GRIP-1 ASSOCIATED PROTEIN 1"/>
    <property type="match status" value="1"/>
</dbReference>
<dbReference type="GO" id="GO:0098887">
    <property type="term" value="P:neurotransmitter receptor transport, endosome to postsynaptic membrane"/>
    <property type="evidence" value="ECO:0007669"/>
    <property type="project" value="TreeGrafter"/>
</dbReference>
<accession>G0NYM9</accession>
<dbReference type="GO" id="GO:0098978">
    <property type="term" value="C:glutamatergic synapse"/>
    <property type="evidence" value="ECO:0007669"/>
    <property type="project" value="TreeGrafter"/>
</dbReference>
<dbReference type="FunCoup" id="G0NYM9">
    <property type="interactions" value="2502"/>
</dbReference>
<dbReference type="Proteomes" id="UP000008068">
    <property type="component" value="Unassembled WGS sequence"/>
</dbReference>
<evidence type="ECO:0000256" key="1">
    <source>
        <dbReference type="SAM" id="Coils"/>
    </source>
</evidence>
<protein>
    <submittedName>
        <fullName evidence="3">Uncharacterized protein</fullName>
    </submittedName>
</protein>
<dbReference type="STRING" id="135651.G0NYM9"/>
<dbReference type="InterPro" id="IPR026204">
    <property type="entry name" value="GRIPAP1"/>
</dbReference>
<dbReference type="InParanoid" id="G0NYM9"/>
<feature type="compositionally biased region" description="Basic and acidic residues" evidence="2">
    <location>
        <begin position="406"/>
        <end position="434"/>
    </location>
</feature>
<dbReference type="GO" id="GO:0099152">
    <property type="term" value="P:regulation of neurotransmitter receptor transport, endosome to postsynaptic membrane"/>
    <property type="evidence" value="ECO:0007669"/>
    <property type="project" value="TreeGrafter"/>
</dbReference>
<dbReference type="GO" id="GO:0099158">
    <property type="term" value="P:regulation of recycling endosome localization within postsynapse"/>
    <property type="evidence" value="ECO:0007669"/>
    <property type="project" value="TreeGrafter"/>
</dbReference>
<keyword evidence="4" id="KW-1185">Reference proteome</keyword>
<dbReference type="eggNOG" id="ENOG502QTUD">
    <property type="taxonomic scope" value="Eukaryota"/>
</dbReference>
<feature type="compositionally biased region" description="Polar residues" evidence="2">
    <location>
        <begin position="39"/>
        <end position="48"/>
    </location>
</feature>
<dbReference type="OrthoDB" id="6269447at2759"/>
<organism evidence="4">
    <name type="scientific">Caenorhabditis brenneri</name>
    <name type="common">Nematode worm</name>
    <dbReference type="NCBI Taxonomy" id="135651"/>
    <lineage>
        <taxon>Eukaryota</taxon>
        <taxon>Metazoa</taxon>
        <taxon>Ecdysozoa</taxon>
        <taxon>Nematoda</taxon>
        <taxon>Chromadorea</taxon>
        <taxon>Rhabditida</taxon>
        <taxon>Rhabditina</taxon>
        <taxon>Rhabditomorpha</taxon>
        <taxon>Rhabditoidea</taxon>
        <taxon>Rhabditidae</taxon>
        <taxon>Peloderinae</taxon>
        <taxon>Caenorhabditis</taxon>
    </lineage>
</organism>
<dbReference type="OMA" id="FLLVQEQ"/>
<name>G0NYM9_CAEBE</name>
<sequence length="576" mass="66920">MATESGGLSKEEFLLVQEQLLQLKNENYELREEIRKKNAATQQHNSPKNEALQFASKASFENELINRASSSSKKEEDKAEIESLRRKLETQEEEFRLQQSTLFEELKTLSSQNEELKTQMSTYSDHPLEKEAGEPSIEKLEADIKNLTEEKRLLREETIPSLNKKVATLKEELENCQTLNVELEDRLLAMTAEAEANLHEKEMVEEESVKVMQECEDLIKEHEEIVEEMQQRNKEIVDENRKLTEESLNVQKQILELTPKFEALKAEHKNLTTENQLNQELSKKFAELQKEKQTLSEISQQEISDLKKELEVLKSENTRLSSEVKQNAEKADKNQEKQLEDRVLLLETRYQLEVDDLKKSFEMEKEQLNQKIKSLDEKVKLADEDKKLALKKSAAMVKELQKTLKDERKRADSYERKSEERSGWHVVSENDRQSSHTCDGNESVSSMSAIESENVELITRLATLQKERSENADQIIQLESENSRLRREVTEKGELIEHLIREKPLGAGFQPQNSFGNGQPKIEVSFRKFLNTLGQDSRDSDVREMNKKLQRMLEETLSKNIILQRDLQTIMERSGL</sequence>
<dbReference type="AlphaFoldDB" id="G0NYM9"/>
<dbReference type="PANTHER" id="PTHR18978:SF1">
    <property type="entry name" value="GRIP1-ASSOCIATED PROTEIN 1"/>
    <property type="match status" value="1"/>
</dbReference>
<dbReference type="GO" id="GO:0098837">
    <property type="term" value="C:postsynaptic recycling endosome"/>
    <property type="evidence" value="ECO:0007669"/>
    <property type="project" value="TreeGrafter"/>
</dbReference>
<evidence type="ECO:0000313" key="4">
    <source>
        <dbReference type="Proteomes" id="UP000008068"/>
    </source>
</evidence>